<name>A0A4Y3PIC5_BREPA</name>
<dbReference type="EMBL" id="BJMH01000011">
    <property type="protein sequence ID" value="GEB33037.1"/>
    <property type="molecule type" value="Genomic_DNA"/>
</dbReference>
<protein>
    <submittedName>
        <fullName evidence="1">Uncharacterized protein</fullName>
    </submittedName>
</protein>
<reference evidence="1 2" key="1">
    <citation type="submission" date="2019-06" db="EMBL/GenBank/DDBJ databases">
        <title>Whole genome shotgun sequence of Brevibacillus parabrevis NBRC 12334.</title>
        <authorList>
            <person name="Hosoyama A."/>
            <person name="Uohara A."/>
            <person name="Ohji S."/>
            <person name="Ichikawa N."/>
        </authorList>
    </citation>
    <scope>NUCLEOTIDE SEQUENCE [LARGE SCALE GENOMIC DNA]</scope>
    <source>
        <strain evidence="1 2">NBRC 12334</strain>
    </source>
</reference>
<evidence type="ECO:0000313" key="2">
    <source>
        <dbReference type="Proteomes" id="UP000316882"/>
    </source>
</evidence>
<dbReference type="RefSeq" id="WP_122965031.1">
    <property type="nucleotide sequence ID" value="NZ_BJMH01000011.1"/>
</dbReference>
<comment type="caution">
    <text evidence="1">The sequence shown here is derived from an EMBL/GenBank/DDBJ whole genome shotgun (WGS) entry which is preliminary data.</text>
</comment>
<accession>A0A4Y3PIC5</accession>
<dbReference type="Proteomes" id="UP000316882">
    <property type="component" value="Unassembled WGS sequence"/>
</dbReference>
<proteinExistence type="predicted"/>
<dbReference type="STRING" id="54914.AV540_22620"/>
<evidence type="ECO:0000313" key="1">
    <source>
        <dbReference type="EMBL" id="GEB33037.1"/>
    </source>
</evidence>
<keyword evidence="2" id="KW-1185">Reference proteome</keyword>
<gene>
    <name evidence="1" type="ORF">BPA01_26170</name>
</gene>
<organism evidence="1 2">
    <name type="scientific">Brevibacillus parabrevis</name>
    <dbReference type="NCBI Taxonomy" id="54914"/>
    <lineage>
        <taxon>Bacteria</taxon>
        <taxon>Bacillati</taxon>
        <taxon>Bacillota</taxon>
        <taxon>Bacilli</taxon>
        <taxon>Bacillales</taxon>
        <taxon>Paenibacillaceae</taxon>
        <taxon>Brevibacillus</taxon>
    </lineage>
</organism>
<sequence>MNMKVHNKKIALGDIKVGGVQQSSLVLIGDADVISCTSVFDTPKDSLIYSKEVPIRPTTPPAPTRRGQ</sequence>
<dbReference type="AlphaFoldDB" id="A0A4Y3PIC5"/>